<organism evidence="1 2">
    <name type="scientific">Aquibium oceanicum</name>
    <dbReference type="NCBI Taxonomy" id="1670800"/>
    <lineage>
        <taxon>Bacteria</taxon>
        <taxon>Pseudomonadati</taxon>
        <taxon>Pseudomonadota</taxon>
        <taxon>Alphaproteobacteria</taxon>
        <taxon>Hyphomicrobiales</taxon>
        <taxon>Phyllobacteriaceae</taxon>
        <taxon>Aquibium</taxon>
    </lineage>
</organism>
<reference evidence="2" key="1">
    <citation type="submission" date="2016-11" db="EMBL/GenBank/DDBJ databases">
        <title>Mesorhizobium oceanicum sp. nov., isolated from deep seawater in South China Sea.</title>
        <authorList>
            <person name="Fu G.-Y."/>
        </authorList>
    </citation>
    <scope>NUCLEOTIDE SEQUENCE [LARGE SCALE GENOMIC DNA]</scope>
    <source>
        <strain evidence="2">B7</strain>
    </source>
</reference>
<name>A0A1L3SR30_9HYPH</name>
<evidence type="ECO:0000313" key="1">
    <source>
        <dbReference type="EMBL" id="APH71887.1"/>
    </source>
</evidence>
<protein>
    <submittedName>
        <fullName evidence="1">Uncharacterized protein</fullName>
    </submittedName>
</protein>
<proteinExistence type="predicted"/>
<keyword evidence="2" id="KW-1185">Reference proteome</keyword>
<gene>
    <name evidence="1" type="ORF">BSQ44_11300</name>
</gene>
<dbReference type="EMBL" id="CP018171">
    <property type="protein sequence ID" value="APH71887.1"/>
    <property type="molecule type" value="Genomic_DNA"/>
</dbReference>
<dbReference type="KEGG" id="meso:BSQ44_11300"/>
<evidence type="ECO:0000313" key="2">
    <source>
        <dbReference type="Proteomes" id="UP000182840"/>
    </source>
</evidence>
<accession>A0A1L3SR30</accession>
<dbReference type="STRING" id="1670800.BSQ44_11300"/>
<dbReference type="AlphaFoldDB" id="A0A1L3SR30"/>
<dbReference type="Proteomes" id="UP000182840">
    <property type="component" value="Chromosome"/>
</dbReference>
<sequence>MHPRGFADFLDRASTELLRMEEQNRLPDGIRVHPDMYEMLAAARRRELEDGFPLIVLGMPVQADAALGAEEYKVTA</sequence>